<name>A0A9P5T9J1_9AGAM</name>
<reference evidence="1" key="1">
    <citation type="submission" date="2019-10" db="EMBL/GenBank/DDBJ databases">
        <authorList>
            <consortium name="DOE Joint Genome Institute"/>
            <person name="Kuo A."/>
            <person name="Miyauchi S."/>
            <person name="Kiss E."/>
            <person name="Drula E."/>
            <person name="Kohler A."/>
            <person name="Sanchez-Garcia M."/>
            <person name="Andreopoulos B."/>
            <person name="Barry K.W."/>
            <person name="Bonito G."/>
            <person name="Buee M."/>
            <person name="Carver A."/>
            <person name="Chen C."/>
            <person name="Cichocki N."/>
            <person name="Clum A."/>
            <person name="Culley D."/>
            <person name="Crous P.W."/>
            <person name="Fauchery L."/>
            <person name="Girlanda M."/>
            <person name="Hayes R."/>
            <person name="Keri Z."/>
            <person name="LaButti K."/>
            <person name="Lipzen A."/>
            <person name="Lombard V."/>
            <person name="Magnuson J."/>
            <person name="Maillard F."/>
            <person name="Morin E."/>
            <person name="Murat C."/>
            <person name="Nolan M."/>
            <person name="Ohm R."/>
            <person name="Pangilinan J."/>
            <person name="Pereira M."/>
            <person name="Perotto S."/>
            <person name="Peter M."/>
            <person name="Riley R."/>
            <person name="Sitrit Y."/>
            <person name="Stielow B."/>
            <person name="Szollosi G."/>
            <person name="Zifcakova L."/>
            <person name="Stursova M."/>
            <person name="Spatafora J.W."/>
            <person name="Tedersoo L."/>
            <person name="Vaario L.-M."/>
            <person name="Yamada A."/>
            <person name="Yan M."/>
            <person name="Wang P."/>
            <person name="Xu J."/>
            <person name="Bruns T."/>
            <person name="Baldrian P."/>
            <person name="Vilgalys R."/>
            <person name="Henrissat B."/>
            <person name="Grigoriev I.V."/>
            <person name="Hibbett D."/>
            <person name="Nagy L.G."/>
            <person name="Martin F.M."/>
        </authorList>
    </citation>
    <scope>NUCLEOTIDE SEQUENCE</scope>
    <source>
        <strain evidence="1">Prilba</strain>
    </source>
</reference>
<comment type="caution">
    <text evidence="1">The sequence shown here is derived from an EMBL/GenBank/DDBJ whole genome shotgun (WGS) entry which is preliminary data.</text>
</comment>
<dbReference type="OrthoDB" id="565731at2759"/>
<gene>
    <name evidence="1" type="ORF">DFH94DRAFT_630604</name>
</gene>
<protein>
    <submittedName>
        <fullName evidence="1">Uncharacterized protein</fullName>
    </submittedName>
</protein>
<dbReference type="AlphaFoldDB" id="A0A9P5T9J1"/>
<evidence type="ECO:0000313" key="2">
    <source>
        <dbReference type="Proteomes" id="UP000759537"/>
    </source>
</evidence>
<organism evidence="1 2">
    <name type="scientific">Russula ochroleuca</name>
    <dbReference type="NCBI Taxonomy" id="152965"/>
    <lineage>
        <taxon>Eukaryota</taxon>
        <taxon>Fungi</taxon>
        <taxon>Dikarya</taxon>
        <taxon>Basidiomycota</taxon>
        <taxon>Agaricomycotina</taxon>
        <taxon>Agaricomycetes</taxon>
        <taxon>Russulales</taxon>
        <taxon>Russulaceae</taxon>
        <taxon>Russula</taxon>
    </lineage>
</organism>
<reference evidence="1" key="2">
    <citation type="journal article" date="2020" name="Nat. Commun.">
        <title>Large-scale genome sequencing of mycorrhizal fungi provides insights into the early evolution of symbiotic traits.</title>
        <authorList>
            <person name="Miyauchi S."/>
            <person name="Kiss E."/>
            <person name="Kuo A."/>
            <person name="Drula E."/>
            <person name="Kohler A."/>
            <person name="Sanchez-Garcia M."/>
            <person name="Morin E."/>
            <person name="Andreopoulos B."/>
            <person name="Barry K.W."/>
            <person name="Bonito G."/>
            <person name="Buee M."/>
            <person name="Carver A."/>
            <person name="Chen C."/>
            <person name="Cichocki N."/>
            <person name="Clum A."/>
            <person name="Culley D."/>
            <person name="Crous P.W."/>
            <person name="Fauchery L."/>
            <person name="Girlanda M."/>
            <person name="Hayes R.D."/>
            <person name="Keri Z."/>
            <person name="LaButti K."/>
            <person name="Lipzen A."/>
            <person name="Lombard V."/>
            <person name="Magnuson J."/>
            <person name="Maillard F."/>
            <person name="Murat C."/>
            <person name="Nolan M."/>
            <person name="Ohm R.A."/>
            <person name="Pangilinan J."/>
            <person name="Pereira M.F."/>
            <person name="Perotto S."/>
            <person name="Peter M."/>
            <person name="Pfister S."/>
            <person name="Riley R."/>
            <person name="Sitrit Y."/>
            <person name="Stielow J.B."/>
            <person name="Szollosi G."/>
            <person name="Zifcakova L."/>
            <person name="Stursova M."/>
            <person name="Spatafora J.W."/>
            <person name="Tedersoo L."/>
            <person name="Vaario L.M."/>
            <person name="Yamada A."/>
            <person name="Yan M."/>
            <person name="Wang P."/>
            <person name="Xu J."/>
            <person name="Bruns T."/>
            <person name="Baldrian P."/>
            <person name="Vilgalys R."/>
            <person name="Dunand C."/>
            <person name="Henrissat B."/>
            <person name="Grigoriev I.V."/>
            <person name="Hibbett D."/>
            <person name="Nagy L.G."/>
            <person name="Martin F.M."/>
        </authorList>
    </citation>
    <scope>NUCLEOTIDE SEQUENCE</scope>
    <source>
        <strain evidence="1">Prilba</strain>
    </source>
</reference>
<proteinExistence type="predicted"/>
<evidence type="ECO:0000313" key="1">
    <source>
        <dbReference type="EMBL" id="KAF8480181.1"/>
    </source>
</evidence>
<dbReference type="Proteomes" id="UP000759537">
    <property type="component" value="Unassembled WGS sequence"/>
</dbReference>
<sequence length="207" mass="23236">QVRSSAWLYLFDLATCPEQLEHTSRKFSQFIECGRQFRGEHSEAFVRRCVELRCPELALTVFNNRPAYRMDLTLPAARQLLYTLHEGRQLSNAVLLAALFPLYNLPALSSDPISCALLMSACLREANISGSDPSRAVAETLLSPFKQLLSGTPTMPVPVGDNRFLESRWMKDAMLSILDSLVTQGHDASWVRDWCHRSGYNLSSNVG</sequence>
<keyword evidence="2" id="KW-1185">Reference proteome</keyword>
<dbReference type="EMBL" id="WHVB01000008">
    <property type="protein sequence ID" value="KAF8480181.1"/>
    <property type="molecule type" value="Genomic_DNA"/>
</dbReference>
<feature type="non-terminal residue" evidence="1">
    <location>
        <position position="1"/>
    </location>
</feature>
<accession>A0A9P5T9J1</accession>